<evidence type="ECO:0000313" key="2">
    <source>
        <dbReference type="EMBL" id="EEH33451.2"/>
    </source>
</evidence>
<sequence>MPRPDRAPGVRKRANGCNLLHTTTSTKPRQTSMGGFLVKDKTSVDQAHGSLFSGFQASSGPDHSPANTSKGHRVLPSIFASRFERKHVNKRL</sequence>
<feature type="region of interest" description="Disordered" evidence="1">
    <location>
        <begin position="52"/>
        <end position="73"/>
    </location>
</feature>
<accession>C1H157</accession>
<organism evidence="2 3">
    <name type="scientific">Paracoccidioides lutzii (strain ATCC MYA-826 / Pb01)</name>
    <name type="common">Paracoccidioides brasiliensis</name>
    <dbReference type="NCBI Taxonomy" id="502779"/>
    <lineage>
        <taxon>Eukaryota</taxon>
        <taxon>Fungi</taxon>
        <taxon>Dikarya</taxon>
        <taxon>Ascomycota</taxon>
        <taxon>Pezizomycotina</taxon>
        <taxon>Eurotiomycetes</taxon>
        <taxon>Eurotiomycetidae</taxon>
        <taxon>Onygenales</taxon>
        <taxon>Ajellomycetaceae</taxon>
        <taxon>Paracoccidioides</taxon>
    </lineage>
</organism>
<protein>
    <submittedName>
        <fullName evidence="2">Uncharacterized protein</fullName>
    </submittedName>
</protein>
<feature type="region of interest" description="Disordered" evidence="1">
    <location>
        <begin position="1"/>
        <end position="33"/>
    </location>
</feature>
<feature type="compositionally biased region" description="Polar residues" evidence="1">
    <location>
        <begin position="20"/>
        <end position="33"/>
    </location>
</feature>
<dbReference type="AlphaFoldDB" id="C1H157"/>
<name>C1H157_PARBA</name>
<feature type="compositionally biased region" description="Polar residues" evidence="1">
    <location>
        <begin position="53"/>
        <end position="69"/>
    </location>
</feature>
<dbReference type="GeneID" id="9096756"/>
<proteinExistence type="predicted"/>
<keyword evidence="3" id="KW-1185">Reference proteome</keyword>
<dbReference type="KEGG" id="pbl:PAAG_04501"/>
<dbReference type="EMBL" id="KN294002">
    <property type="protein sequence ID" value="EEH33451.2"/>
    <property type="molecule type" value="Genomic_DNA"/>
</dbReference>
<evidence type="ECO:0000256" key="1">
    <source>
        <dbReference type="SAM" id="MobiDB-lite"/>
    </source>
</evidence>
<dbReference type="HOGENOM" id="CLU_2413863_0_0_1"/>
<dbReference type="VEuPathDB" id="FungiDB:PAAG_04501"/>
<evidence type="ECO:0000313" key="3">
    <source>
        <dbReference type="Proteomes" id="UP000002059"/>
    </source>
</evidence>
<gene>
    <name evidence="2" type="ORF">PAAG_04501</name>
</gene>
<dbReference type="Proteomes" id="UP000002059">
    <property type="component" value="Partially assembled WGS sequence"/>
</dbReference>
<reference evidence="2 3" key="1">
    <citation type="journal article" date="2011" name="PLoS Genet.">
        <title>Comparative genomic analysis of human fungal pathogens causing paracoccidioidomycosis.</title>
        <authorList>
            <person name="Desjardins C.A."/>
            <person name="Champion M.D."/>
            <person name="Holder J.W."/>
            <person name="Muszewska A."/>
            <person name="Goldberg J."/>
            <person name="Bailao A.M."/>
            <person name="Brigido M.M."/>
            <person name="Ferreira M.E."/>
            <person name="Garcia A.M."/>
            <person name="Grynberg M."/>
            <person name="Gujja S."/>
            <person name="Heiman D.I."/>
            <person name="Henn M.R."/>
            <person name="Kodira C.D."/>
            <person name="Leon-Narvaez H."/>
            <person name="Longo L.V."/>
            <person name="Ma L.J."/>
            <person name="Malavazi I."/>
            <person name="Matsuo A.L."/>
            <person name="Morais F.V."/>
            <person name="Pereira M."/>
            <person name="Rodriguez-Brito S."/>
            <person name="Sakthikumar S."/>
            <person name="Salem-Izacc S.M."/>
            <person name="Sykes S.M."/>
            <person name="Teixeira M.M."/>
            <person name="Vallejo M.C."/>
            <person name="Walter M.E."/>
            <person name="Yandava C."/>
            <person name="Young S."/>
            <person name="Zeng Q."/>
            <person name="Zucker J."/>
            <person name="Felipe M.S."/>
            <person name="Goldman G.H."/>
            <person name="Haas B.J."/>
            <person name="McEwen J.G."/>
            <person name="Nino-Vega G."/>
            <person name="Puccia R."/>
            <person name="San-Blas G."/>
            <person name="Soares C.M."/>
            <person name="Birren B.W."/>
            <person name="Cuomo C.A."/>
        </authorList>
    </citation>
    <scope>NUCLEOTIDE SEQUENCE [LARGE SCALE GENOMIC DNA]</scope>
    <source>
        <strain evidence="3">ATCC MYA-826 / Pb01</strain>
    </source>
</reference>
<dbReference type="RefSeq" id="XP_015699514.1">
    <property type="nucleotide sequence ID" value="XM_015845288.1"/>
</dbReference>